<feature type="domain" description="Sigma-54 factor interaction" evidence="7">
    <location>
        <begin position="139"/>
        <end position="367"/>
    </location>
</feature>
<evidence type="ECO:0000259" key="7">
    <source>
        <dbReference type="PROSITE" id="PS50045"/>
    </source>
</evidence>
<dbReference type="GO" id="GO:0000160">
    <property type="term" value="P:phosphorelay signal transduction system"/>
    <property type="evidence" value="ECO:0007669"/>
    <property type="project" value="InterPro"/>
</dbReference>
<dbReference type="GO" id="GO:0005524">
    <property type="term" value="F:ATP binding"/>
    <property type="evidence" value="ECO:0007669"/>
    <property type="project" value="UniProtKB-KW"/>
</dbReference>
<evidence type="ECO:0000313" key="10">
    <source>
        <dbReference type="Proteomes" id="UP000009374"/>
    </source>
</evidence>
<dbReference type="InterPro" id="IPR001789">
    <property type="entry name" value="Sig_transdc_resp-reg_receiver"/>
</dbReference>
<dbReference type="GO" id="GO:0043565">
    <property type="term" value="F:sequence-specific DNA binding"/>
    <property type="evidence" value="ECO:0007669"/>
    <property type="project" value="InterPro"/>
</dbReference>
<evidence type="ECO:0000259" key="8">
    <source>
        <dbReference type="PROSITE" id="PS50110"/>
    </source>
</evidence>
<dbReference type="Gene3D" id="1.10.8.60">
    <property type="match status" value="1"/>
</dbReference>
<evidence type="ECO:0000256" key="5">
    <source>
        <dbReference type="PROSITE-ProRule" id="PRU00169"/>
    </source>
</evidence>
<evidence type="ECO:0000256" key="4">
    <source>
        <dbReference type="ARBA" id="ARBA00023163"/>
    </source>
</evidence>
<dbReference type="SUPFAM" id="SSF52172">
    <property type="entry name" value="CheY-like"/>
    <property type="match status" value="1"/>
</dbReference>
<keyword evidence="10" id="KW-1185">Reference proteome</keyword>
<dbReference type="Pfam" id="PF00072">
    <property type="entry name" value="Response_reg"/>
    <property type="match status" value="1"/>
</dbReference>
<dbReference type="InterPro" id="IPR002197">
    <property type="entry name" value="HTH_Fis"/>
</dbReference>
<reference evidence="9 10" key="1">
    <citation type="journal article" date="2009" name="Appl. Environ. Microbiol.">
        <title>Community genomic and proteomic analyses of chemoautotrophic iron-oxidizing "Leptospirillum rubarum" (Group II) and "Leptospirillum ferrodiazotrophum" (Group III) bacteria in acid mine drainage biofilms.</title>
        <authorList>
            <person name="Goltsman D.S."/>
            <person name="Denef V.J."/>
            <person name="Singer S.W."/>
            <person name="VerBerkmoes N.C."/>
            <person name="Lefsrud M."/>
            <person name="Mueller R.S."/>
            <person name="Dick G.J."/>
            <person name="Sun C.L."/>
            <person name="Wheeler K.E."/>
            <person name="Zemla A."/>
            <person name="Baker B.J."/>
            <person name="Hauser L."/>
            <person name="Land M."/>
            <person name="Shah M.B."/>
            <person name="Thelen M.P."/>
            <person name="Hettich R.L."/>
            <person name="Banfield J.F."/>
        </authorList>
    </citation>
    <scope>NUCLEOTIDE SEQUENCE [LARGE SCALE GENOMIC DNA]</scope>
</reference>
<dbReference type="Gene3D" id="3.40.50.2300">
    <property type="match status" value="1"/>
</dbReference>
<dbReference type="SMART" id="SM00448">
    <property type="entry name" value="REC"/>
    <property type="match status" value="1"/>
</dbReference>
<feature type="domain" description="Response regulatory" evidence="8">
    <location>
        <begin position="6"/>
        <end position="124"/>
    </location>
</feature>
<sequence>MTSRPHILVVDDHANTRLYLKTLLTHEGYLVREAATGQEALDTLSHDPLPPRRSLILLDLKLPDTTGNALVMPLRSLYPQVPVVIMTAHASVETAVEAIRNGASNYLEKPIDEKKLLSLIDDLLLPNELPEAAPFGLLLAGESPPMHLLRERIRKAASHSIPILITGESGTGKELVARSIHNLSPRREEPFIAVNTGAISKELVNSELFGHEKGAFTSAQNRKDGWLLTAGKGTLFLDEIGTMDLSTQISLLRVIENRTFYRVGGTEELAFRARIIGATNVDPQKLVDQGRLREDLYYRLNVFPIDVPPLRERGRDVALLARKFLGEALEIPETSVHIAPAAEEVLLAYPWPGNVRELRNRMIEISVTYDMEDPAGMSGRNRTFELEREMIAPVLTLSRERVGEESSPLPPPRTLKEGEREQIRRAIRDSAGNKSLAARILGISRKSLYAKMREYRIGEDEPPPLTDPPPSHSDG</sequence>
<feature type="region of interest" description="Disordered" evidence="6">
    <location>
        <begin position="399"/>
        <end position="419"/>
    </location>
</feature>
<dbReference type="CDD" id="cd00009">
    <property type="entry name" value="AAA"/>
    <property type="match status" value="1"/>
</dbReference>
<feature type="modified residue" description="4-aspartylphosphate" evidence="5">
    <location>
        <position position="59"/>
    </location>
</feature>
<dbReference type="GO" id="GO:0006355">
    <property type="term" value="P:regulation of DNA-templated transcription"/>
    <property type="evidence" value="ECO:0007669"/>
    <property type="project" value="InterPro"/>
</dbReference>
<dbReference type="InterPro" id="IPR025944">
    <property type="entry name" value="Sigma_54_int_dom_CS"/>
</dbReference>
<dbReference type="InterPro" id="IPR027417">
    <property type="entry name" value="P-loop_NTPase"/>
</dbReference>
<proteinExistence type="predicted"/>
<feature type="compositionally biased region" description="Pro residues" evidence="6">
    <location>
        <begin position="463"/>
        <end position="475"/>
    </location>
</feature>
<gene>
    <name evidence="9" type="ORF">UBAL3_95950034</name>
</gene>
<evidence type="ECO:0000256" key="1">
    <source>
        <dbReference type="ARBA" id="ARBA00022741"/>
    </source>
</evidence>
<dbReference type="InterPro" id="IPR058031">
    <property type="entry name" value="AAA_lid_NorR"/>
</dbReference>
<evidence type="ECO:0000256" key="2">
    <source>
        <dbReference type="ARBA" id="ARBA00022840"/>
    </source>
</evidence>
<dbReference type="PANTHER" id="PTHR32071">
    <property type="entry name" value="TRANSCRIPTIONAL REGULATORY PROTEIN"/>
    <property type="match status" value="1"/>
</dbReference>
<dbReference type="InterPro" id="IPR011006">
    <property type="entry name" value="CheY-like_superfamily"/>
</dbReference>
<keyword evidence="5" id="KW-0597">Phosphoprotein</keyword>
<dbReference type="InterPro" id="IPR025662">
    <property type="entry name" value="Sigma_54_int_dom_ATP-bd_1"/>
</dbReference>
<dbReference type="PANTHER" id="PTHR32071:SF122">
    <property type="entry name" value="SIGMA FACTOR"/>
    <property type="match status" value="1"/>
</dbReference>
<dbReference type="Gene3D" id="3.40.50.300">
    <property type="entry name" value="P-loop containing nucleotide triphosphate hydrolases"/>
    <property type="match status" value="1"/>
</dbReference>
<dbReference type="SMART" id="SM00382">
    <property type="entry name" value="AAA"/>
    <property type="match status" value="1"/>
</dbReference>
<dbReference type="AlphaFoldDB" id="C6I0T5"/>
<dbReference type="InterPro" id="IPR003593">
    <property type="entry name" value="AAA+_ATPase"/>
</dbReference>
<dbReference type="Pfam" id="PF25601">
    <property type="entry name" value="AAA_lid_14"/>
    <property type="match status" value="1"/>
</dbReference>
<dbReference type="FunFam" id="3.40.50.300:FF:000006">
    <property type="entry name" value="DNA-binding transcriptional regulator NtrC"/>
    <property type="match status" value="1"/>
</dbReference>
<keyword evidence="1" id="KW-0547">Nucleotide-binding</keyword>
<dbReference type="SUPFAM" id="SSF52540">
    <property type="entry name" value="P-loop containing nucleoside triphosphate hydrolases"/>
    <property type="match status" value="1"/>
</dbReference>
<dbReference type="PROSITE" id="PS00688">
    <property type="entry name" value="SIGMA54_INTERACT_3"/>
    <property type="match status" value="1"/>
</dbReference>
<dbReference type="InterPro" id="IPR009057">
    <property type="entry name" value="Homeodomain-like_sf"/>
</dbReference>
<protein>
    <submittedName>
        <fullName evidence="9">Two component, sigma54 specific, transcriptional regulator, Fis family</fullName>
    </submittedName>
</protein>
<accession>C6I0T5</accession>
<dbReference type="PROSITE" id="PS00675">
    <property type="entry name" value="SIGMA54_INTERACT_1"/>
    <property type="match status" value="1"/>
</dbReference>
<organism evidence="9 10">
    <name type="scientific">Leptospirillum ferrodiazotrophum</name>
    <dbReference type="NCBI Taxonomy" id="412449"/>
    <lineage>
        <taxon>Bacteria</taxon>
        <taxon>Pseudomonadati</taxon>
        <taxon>Nitrospirota</taxon>
        <taxon>Nitrospiria</taxon>
        <taxon>Nitrospirales</taxon>
        <taxon>Nitrospiraceae</taxon>
        <taxon>Leptospirillum</taxon>
    </lineage>
</organism>
<dbReference type="PROSITE" id="PS50110">
    <property type="entry name" value="RESPONSE_REGULATORY"/>
    <property type="match status" value="1"/>
</dbReference>
<feature type="region of interest" description="Disordered" evidence="6">
    <location>
        <begin position="454"/>
        <end position="475"/>
    </location>
</feature>
<dbReference type="Proteomes" id="UP000009374">
    <property type="component" value="Unassembled WGS sequence"/>
</dbReference>
<dbReference type="EMBL" id="GG693888">
    <property type="protein sequence ID" value="EES51535.1"/>
    <property type="molecule type" value="Genomic_DNA"/>
</dbReference>
<evidence type="ECO:0000256" key="3">
    <source>
        <dbReference type="ARBA" id="ARBA00023015"/>
    </source>
</evidence>
<dbReference type="Gene3D" id="1.10.10.60">
    <property type="entry name" value="Homeodomain-like"/>
    <property type="match status" value="1"/>
</dbReference>
<keyword evidence="2" id="KW-0067">ATP-binding</keyword>
<evidence type="ECO:0000313" key="9">
    <source>
        <dbReference type="EMBL" id="EES51535.1"/>
    </source>
</evidence>
<dbReference type="PROSITE" id="PS50045">
    <property type="entry name" value="SIGMA54_INTERACT_4"/>
    <property type="match status" value="1"/>
</dbReference>
<dbReference type="Pfam" id="PF00158">
    <property type="entry name" value="Sigma54_activat"/>
    <property type="match status" value="1"/>
</dbReference>
<name>C6I0T5_9BACT</name>
<evidence type="ECO:0000256" key="6">
    <source>
        <dbReference type="SAM" id="MobiDB-lite"/>
    </source>
</evidence>
<dbReference type="PRINTS" id="PR01590">
    <property type="entry name" value="HTHFIS"/>
</dbReference>
<keyword evidence="3" id="KW-0805">Transcription regulation</keyword>
<dbReference type="InterPro" id="IPR002078">
    <property type="entry name" value="Sigma_54_int"/>
</dbReference>
<dbReference type="SUPFAM" id="SSF46689">
    <property type="entry name" value="Homeodomain-like"/>
    <property type="match status" value="1"/>
</dbReference>
<keyword evidence="4" id="KW-0804">Transcription</keyword>
<dbReference type="Pfam" id="PF02954">
    <property type="entry name" value="HTH_8"/>
    <property type="match status" value="1"/>
</dbReference>